<dbReference type="CDD" id="cd00093">
    <property type="entry name" value="HTH_XRE"/>
    <property type="match status" value="1"/>
</dbReference>
<dbReference type="Pfam" id="PF01381">
    <property type="entry name" value="HTH_3"/>
    <property type="match status" value="1"/>
</dbReference>
<dbReference type="Gene3D" id="1.10.260.40">
    <property type="entry name" value="lambda repressor-like DNA-binding domains"/>
    <property type="match status" value="1"/>
</dbReference>
<dbReference type="SMART" id="SM00530">
    <property type="entry name" value="HTH_XRE"/>
    <property type="match status" value="1"/>
</dbReference>
<sequence length="81" mass="9428">MEGRKLRCTQQVVIMIRHLRRKKEYSQEYMAAHLDISQNAYSKLETGKIPMTIDRLCEVARILDIAPTELLAEVKLLENNV</sequence>
<dbReference type="InterPro" id="IPR010982">
    <property type="entry name" value="Lambda_DNA-bd_dom_sf"/>
</dbReference>
<evidence type="ECO:0000313" key="3">
    <source>
        <dbReference type="Proteomes" id="UP000316778"/>
    </source>
</evidence>
<organism evidence="2 3">
    <name type="scientific">Chitinophaga japonensis</name>
    <name type="common">Flexibacter japonensis</name>
    <dbReference type="NCBI Taxonomy" id="104662"/>
    <lineage>
        <taxon>Bacteria</taxon>
        <taxon>Pseudomonadati</taxon>
        <taxon>Bacteroidota</taxon>
        <taxon>Chitinophagia</taxon>
        <taxon>Chitinophagales</taxon>
        <taxon>Chitinophagaceae</taxon>
        <taxon>Chitinophaga</taxon>
    </lineage>
</organism>
<dbReference type="GO" id="GO:0003677">
    <property type="term" value="F:DNA binding"/>
    <property type="evidence" value="ECO:0007669"/>
    <property type="project" value="InterPro"/>
</dbReference>
<evidence type="ECO:0000259" key="1">
    <source>
        <dbReference type="PROSITE" id="PS50943"/>
    </source>
</evidence>
<dbReference type="Proteomes" id="UP000316778">
    <property type="component" value="Unassembled WGS sequence"/>
</dbReference>
<dbReference type="InterPro" id="IPR001387">
    <property type="entry name" value="Cro/C1-type_HTH"/>
</dbReference>
<protein>
    <submittedName>
        <fullName evidence="2">Helix-turn-helix protein</fullName>
    </submittedName>
</protein>
<proteinExistence type="predicted"/>
<evidence type="ECO:0000313" key="2">
    <source>
        <dbReference type="EMBL" id="TWI89034.1"/>
    </source>
</evidence>
<comment type="caution">
    <text evidence="2">The sequence shown here is derived from an EMBL/GenBank/DDBJ whole genome shotgun (WGS) entry which is preliminary data.</text>
</comment>
<feature type="domain" description="HTH cro/C1-type" evidence="1">
    <location>
        <begin position="16"/>
        <end position="70"/>
    </location>
</feature>
<accession>A0A562T708</accession>
<dbReference type="EMBL" id="VLLG01000003">
    <property type="protein sequence ID" value="TWI89034.1"/>
    <property type="molecule type" value="Genomic_DNA"/>
</dbReference>
<keyword evidence="3" id="KW-1185">Reference proteome</keyword>
<dbReference type="SUPFAM" id="SSF47413">
    <property type="entry name" value="lambda repressor-like DNA-binding domains"/>
    <property type="match status" value="1"/>
</dbReference>
<dbReference type="AlphaFoldDB" id="A0A562T708"/>
<name>A0A562T708_CHIJA</name>
<gene>
    <name evidence="2" type="ORF">LX66_3127</name>
</gene>
<reference evidence="2 3" key="1">
    <citation type="journal article" date="2013" name="Stand. Genomic Sci.">
        <title>Genomic Encyclopedia of Type Strains, Phase I: The one thousand microbial genomes (KMG-I) project.</title>
        <authorList>
            <person name="Kyrpides N.C."/>
            <person name="Woyke T."/>
            <person name="Eisen J.A."/>
            <person name="Garrity G."/>
            <person name="Lilburn T.G."/>
            <person name="Beck B.J."/>
            <person name="Whitman W.B."/>
            <person name="Hugenholtz P."/>
            <person name="Klenk H.P."/>
        </authorList>
    </citation>
    <scope>NUCLEOTIDE SEQUENCE [LARGE SCALE GENOMIC DNA]</scope>
    <source>
        <strain evidence="2 3">DSM 13484</strain>
    </source>
</reference>
<dbReference type="PROSITE" id="PS50943">
    <property type="entry name" value="HTH_CROC1"/>
    <property type="match status" value="1"/>
</dbReference>